<dbReference type="Proteomes" id="UP000443582">
    <property type="component" value="Unassembled WGS sequence"/>
</dbReference>
<gene>
    <name evidence="4" type="ORF">DAY19_13405</name>
</gene>
<evidence type="ECO:0000259" key="3">
    <source>
        <dbReference type="Pfam" id="PF02826"/>
    </source>
</evidence>
<keyword evidence="5" id="KW-1185">Reference proteome</keyword>
<dbReference type="EMBL" id="QDKL01000003">
    <property type="protein sequence ID" value="RZF20976.1"/>
    <property type="molecule type" value="Genomic_DNA"/>
</dbReference>
<dbReference type="PANTHER" id="PTHR10996:SF178">
    <property type="entry name" value="2-HYDROXYACID DEHYDROGENASE YGL185C-RELATED"/>
    <property type="match status" value="1"/>
</dbReference>
<reference evidence="5" key="1">
    <citation type="journal article" date="2019" name="Int. J. Syst. Evol. Microbiol.">
        <title>Halobacteriovorax valvorus sp. nov., a novel prokaryotic predator isolated from coastal seawater of China.</title>
        <authorList>
            <person name="Chen M.-X."/>
        </authorList>
    </citation>
    <scope>NUCLEOTIDE SEQUENCE [LARGE SCALE GENOMIC DNA]</scope>
    <source>
        <strain evidence="5">BL9</strain>
    </source>
</reference>
<dbReference type="InterPro" id="IPR006140">
    <property type="entry name" value="D-isomer_DH_NAD-bd"/>
</dbReference>
<evidence type="ECO:0000256" key="1">
    <source>
        <dbReference type="ARBA" id="ARBA00023002"/>
    </source>
</evidence>
<dbReference type="Gene3D" id="3.40.50.720">
    <property type="entry name" value="NAD(P)-binding Rossmann-like Domain"/>
    <property type="match status" value="2"/>
</dbReference>
<dbReference type="PANTHER" id="PTHR10996">
    <property type="entry name" value="2-HYDROXYACID DEHYDROGENASE-RELATED"/>
    <property type="match status" value="1"/>
</dbReference>
<dbReference type="InterPro" id="IPR036291">
    <property type="entry name" value="NAD(P)-bd_dom_sf"/>
</dbReference>
<dbReference type="Pfam" id="PF02826">
    <property type="entry name" value="2-Hacid_dh_C"/>
    <property type="match status" value="1"/>
</dbReference>
<evidence type="ECO:0000313" key="5">
    <source>
        <dbReference type="Proteomes" id="UP000443582"/>
    </source>
</evidence>
<evidence type="ECO:0000256" key="2">
    <source>
        <dbReference type="ARBA" id="ARBA00023027"/>
    </source>
</evidence>
<sequence>MTYYLYRPEISSYQGESFRINERDALSKLGIKYVDTSIEIPDGKKVIVISTSYTKNEEIVESLSHANISLWIHPNSGYDNFSYKFIKEAQFPIILGNEIRANAVAQFYIQSLLNHLGKIPITKEWDESRRFRRNLLNEKNVLIIGKGPIGRKVGHTLETLGSRVNYYDPYQDKSHNKKYFAQALNTTDILIMACSLNESSHHIINEEVFSLLKEEIIIMNAARGKLIDGDQLNDFLTKNRKAFAIIDVFEKEPIEFATFKHLSNIKLSSHIAGVYNGINEEIINFEKNIIREFMQDNTLSKYENAQMKNRLKGNLLI</sequence>
<keyword evidence="1" id="KW-0560">Oxidoreductase</keyword>
<evidence type="ECO:0000313" key="4">
    <source>
        <dbReference type="EMBL" id="RZF20976.1"/>
    </source>
</evidence>
<dbReference type="InterPro" id="IPR050223">
    <property type="entry name" value="D-isomer_2-hydroxyacid_DH"/>
</dbReference>
<comment type="caution">
    <text evidence="4">The sequence shown here is derived from an EMBL/GenBank/DDBJ whole genome shotgun (WGS) entry which is preliminary data.</text>
</comment>
<dbReference type="SUPFAM" id="SSF51735">
    <property type="entry name" value="NAD(P)-binding Rossmann-fold domains"/>
    <property type="match status" value="1"/>
</dbReference>
<protein>
    <recommendedName>
        <fullName evidence="3">D-isomer specific 2-hydroxyacid dehydrogenase NAD-binding domain-containing protein</fullName>
    </recommendedName>
</protein>
<keyword evidence="2" id="KW-0520">NAD</keyword>
<dbReference type="RefSeq" id="WP_115363319.1">
    <property type="nucleotide sequence ID" value="NZ_QDKL01000003.1"/>
</dbReference>
<accession>A0ABY0IDD6</accession>
<organism evidence="4 5">
    <name type="scientific">Halobacteriovorax vibrionivorans</name>
    <dbReference type="NCBI Taxonomy" id="2152716"/>
    <lineage>
        <taxon>Bacteria</taxon>
        <taxon>Pseudomonadati</taxon>
        <taxon>Bdellovibrionota</taxon>
        <taxon>Bacteriovoracia</taxon>
        <taxon>Bacteriovoracales</taxon>
        <taxon>Halobacteriovoraceae</taxon>
        <taxon>Halobacteriovorax</taxon>
    </lineage>
</organism>
<name>A0ABY0IDD6_9BACT</name>
<proteinExistence type="predicted"/>
<feature type="domain" description="D-isomer specific 2-hydroxyacid dehydrogenase NAD-binding" evidence="3">
    <location>
        <begin position="123"/>
        <end position="272"/>
    </location>
</feature>